<keyword evidence="2" id="KW-1185">Reference proteome</keyword>
<sequence length="74" mass="8054">MLTFLIKPPGRKPYTKCLPSNAAAIEDAQKRFPGTAPASVVNLIFSTGHVDFMAAAANGRRFAIIRAQRPRKVT</sequence>
<proteinExistence type="predicted"/>
<evidence type="ECO:0000313" key="2">
    <source>
        <dbReference type="Proteomes" id="UP000199119"/>
    </source>
</evidence>
<dbReference type="STRING" id="1177982.SAMN04489711_11486"/>
<name>A0A1I2GBX6_9BURK</name>
<reference evidence="2" key="1">
    <citation type="submission" date="2016-10" db="EMBL/GenBank/DDBJ databases">
        <authorList>
            <person name="Varghese N."/>
            <person name="Submissions S."/>
        </authorList>
    </citation>
    <scope>NUCLEOTIDE SEQUENCE [LARGE SCALE GENOMIC DNA]</scope>
    <source>
        <strain evidence="2">DSM 27981</strain>
    </source>
</reference>
<accession>A0A1I2GBX6</accession>
<protein>
    <submittedName>
        <fullName evidence="1">Uncharacterized protein</fullName>
    </submittedName>
</protein>
<organism evidence="1 2">
    <name type="scientific">Paracidovorax wautersii</name>
    <dbReference type="NCBI Taxonomy" id="1177982"/>
    <lineage>
        <taxon>Bacteria</taxon>
        <taxon>Pseudomonadati</taxon>
        <taxon>Pseudomonadota</taxon>
        <taxon>Betaproteobacteria</taxon>
        <taxon>Burkholderiales</taxon>
        <taxon>Comamonadaceae</taxon>
        <taxon>Paracidovorax</taxon>
    </lineage>
</organism>
<dbReference type="Proteomes" id="UP000199119">
    <property type="component" value="Unassembled WGS sequence"/>
</dbReference>
<dbReference type="RefSeq" id="WP_092940788.1">
    <property type="nucleotide sequence ID" value="NZ_FONX01000014.1"/>
</dbReference>
<evidence type="ECO:0000313" key="1">
    <source>
        <dbReference type="EMBL" id="SFF15065.1"/>
    </source>
</evidence>
<dbReference type="EMBL" id="FONX01000014">
    <property type="protein sequence ID" value="SFF15065.1"/>
    <property type="molecule type" value="Genomic_DNA"/>
</dbReference>
<gene>
    <name evidence="1" type="ORF">SAMN04489711_11486</name>
</gene>
<dbReference type="AlphaFoldDB" id="A0A1I2GBX6"/>